<dbReference type="InterPro" id="IPR006170">
    <property type="entry name" value="PBP/GOBP"/>
</dbReference>
<dbReference type="Proteomes" id="UP001153636">
    <property type="component" value="Chromosome 20"/>
</dbReference>
<evidence type="ECO:0000313" key="2">
    <source>
        <dbReference type="Proteomes" id="UP001153636"/>
    </source>
</evidence>
<name>A0A9P0CPV1_9CUCU</name>
<dbReference type="Gene3D" id="1.10.238.20">
    <property type="entry name" value="Pheromone/general odorant binding protein domain"/>
    <property type="match status" value="2"/>
</dbReference>
<keyword evidence="2" id="KW-1185">Reference proteome</keyword>
<evidence type="ECO:0000313" key="1">
    <source>
        <dbReference type="EMBL" id="CAH1107292.1"/>
    </source>
</evidence>
<dbReference type="AlphaFoldDB" id="A0A9P0CPV1"/>
<reference evidence="1" key="1">
    <citation type="submission" date="2022-01" db="EMBL/GenBank/DDBJ databases">
        <authorList>
            <person name="King R."/>
        </authorList>
    </citation>
    <scope>NUCLEOTIDE SEQUENCE</scope>
</reference>
<dbReference type="CDD" id="cd23992">
    <property type="entry name" value="PBP_GOBP"/>
    <property type="match status" value="1"/>
</dbReference>
<dbReference type="GO" id="GO:0005549">
    <property type="term" value="F:odorant binding"/>
    <property type="evidence" value="ECO:0007669"/>
    <property type="project" value="InterPro"/>
</dbReference>
<dbReference type="Pfam" id="PF01395">
    <property type="entry name" value="PBP_GOBP"/>
    <property type="match status" value="1"/>
</dbReference>
<protein>
    <submittedName>
        <fullName evidence="1">Uncharacterized protein</fullName>
    </submittedName>
</protein>
<dbReference type="SUPFAM" id="SSF47565">
    <property type="entry name" value="Insect pheromone/odorant-binding proteins"/>
    <property type="match status" value="2"/>
</dbReference>
<dbReference type="OrthoDB" id="6777046at2759"/>
<sequence length="376" mass="43302">MELQKQIGIKETEIAKELFIFTFVPISLYILHEHAEVFMFCNTFYTNIWGIQSQGFVLQNKSLDVMQPFQDYGPKLAEVIEHLHVECSILTGATDPEIDNIKNGNFDENNKHIKRYNACLWLHSDADYGPKLTEVVKHLHDECSILTGVTDTDIDNTRNGNFDEKNIYIMFIPSDDGVPSLHGNKNLFLDIEPPKLKGKFAKMFMRCIDEARESGEKNFTVLAWNATNCLHRTDPEDYKAKTRPDILKFRNKCYTASGVTEKMIDNVRRGVFGKANRMKEYLACLWLVSDVDFGENLAKDSVRWHDSCIVLTDANQEMIDAIIKGDFTEKLEIKKEVVSFLKCADEANKKGSDYLTKIWELTKCNYNRDPAKFIMF</sequence>
<organism evidence="1 2">
    <name type="scientific">Psylliodes chrysocephalus</name>
    <dbReference type="NCBI Taxonomy" id="3402493"/>
    <lineage>
        <taxon>Eukaryota</taxon>
        <taxon>Metazoa</taxon>
        <taxon>Ecdysozoa</taxon>
        <taxon>Arthropoda</taxon>
        <taxon>Hexapoda</taxon>
        <taxon>Insecta</taxon>
        <taxon>Pterygota</taxon>
        <taxon>Neoptera</taxon>
        <taxon>Endopterygota</taxon>
        <taxon>Coleoptera</taxon>
        <taxon>Polyphaga</taxon>
        <taxon>Cucujiformia</taxon>
        <taxon>Chrysomeloidea</taxon>
        <taxon>Chrysomelidae</taxon>
        <taxon>Galerucinae</taxon>
        <taxon>Alticini</taxon>
        <taxon>Psylliodes</taxon>
    </lineage>
</organism>
<accession>A0A9P0CPV1</accession>
<dbReference type="EMBL" id="OV651832">
    <property type="protein sequence ID" value="CAH1107292.1"/>
    <property type="molecule type" value="Genomic_DNA"/>
</dbReference>
<proteinExistence type="predicted"/>
<dbReference type="InterPro" id="IPR036728">
    <property type="entry name" value="PBP_GOBP_sf"/>
</dbReference>
<gene>
    <name evidence="1" type="ORF">PSYICH_LOCUS7876</name>
</gene>